<proteinExistence type="predicted"/>
<name>A0ABR3MDS6_9TELE</name>
<gene>
    <name evidence="1" type="ORF">QQF64_005489</name>
</gene>
<organism evidence="1 2">
    <name type="scientific">Cirrhinus molitorella</name>
    <name type="common">mud carp</name>
    <dbReference type="NCBI Taxonomy" id="172907"/>
    <lineage>
        <taxon>Eukaryota</taxon>
        <taxon>Metazoa</taxon>
        <taxon>Chordata</taxon>
        <taxon>Craniata</taxon>
        <taxon>Vertebrata</taxon>
        <taxon>Euteleostomi</taxon>
        <taxon>Actinopterygii</taxon>
        <taxon>Neopterygii</taxon>
        <taxon>Teleostei</taxon>
        <taxon>Ostariophysi</taxon>
        <taxon>Cypriniformes</taxon>
        <taxon>Cyprinidae</taxon>
        <taxon>Labeoninae</taxon>
        <taxon>Labeonini</taxon>
        <taxon>Cirrhinus</taxon>
    </lineage>
</organism>
<sequence length="90" mass="9645">MSVCLCHDIRKKVGGDIRVWGVLDNEGGCGFNIVLGDIFLTPPMSRHRPGVMPFSQTVTDCQPFGASQEAVLVSAICQVVLSPTNAVFLP</sequence>
<accession>A0ABR3MDS6</accession>
<reference evidence="1 2" key="1">
    <citation type="submission" date="2023-09" db="EMBL/GenBank/DDBJ databases">
        <authorList>
            <person name="Wang M."/>
        </authorList>
    </citation>
    <scope>NUCLEOTIDE SEQUENCE [LARGE SCALE GENOMIC DNA]</scope>
    <source>
        <strain evidence="1">GT-2023</strain>
        <tissue evidence="1">Liver</tissue>
    </source>
</reference>
<evidence type="ECO:0000313" key="1">
    <source>
        <dbReference type="EMBL" id="KAL1262750.1"/>
    </source>
</evidence>
<comment type="caution">
    <text evidence="1">The sequence shown here is derived from an EMBL/GenBank/DDBJ whole genome shotgun (WGS) entry which is preliminary data.</text>
</comment>
<dbReference type="EMBL" id="JAYMGO010000013">
    <property type="protein sequence ID" value="KAL1262750.1"/>
    <property type="molecule type" value="Genomic_DNA"/>
</dbReference>
<keyword evidence="2" id="KW-1185">Reference proteome</keyword>
<protein>
    <submittedName>
        <fullName evidence="1">Uncharacterized protein</fullName>
    </submittedName>
</protein>
<evidence type="ECO:0000313" key="2">
    <source>
        <dbReference type="Proteomes" id="UP001558613"/>
    </source>
</evidence>
<dbReference type="Proteomes" id="UP001558613">
    <property type="component" value="Unassembled WGS sequence"/>
</dbReference>